<evidence type="ECO:0000256" key="1">
    <source>
        <dbReference type="HAMAP-Rule" id="MF_00598"/>
    </source>
</evidence>
<dbReference type="Pfam" id="PF04361">
    <property type="entry name" value="DUF494"/>
    <property type="match status" value="1"/>
</dbReference>
<sequence length="154" mass="17206">MAEMAEVIAFLIEHYQDFDDCPPPDDLGQILEDVGFDDVQINNALMLLAVLSDNEESAVQAYRSDALRVYTPEEQDALPQEVIGLLHFLENADAINGEQREFVIHALLHMPPDEITVDMAKVLTLLVLWAHKSELPVLIGDDLMMALHGVSTMH</sequence>
<dbReference type="PANTHER" id="PTHR38692">
    <property type="entry name" value="PROTEIN SMG"/>
    <property type="match status" value="1"/>
</dbReference>
<comment type="caution">
    <text evidence="2">The sequence shown here is derived from an EMBL/GenBank/DDBJ whole genome shotgun (WGS) entry which is preliminary data.</text>
</comment>
<accession>A0ABY2C0M7</accession>
<reference evidence="2 3" key="1">
    <citation type="submission" date="2019-03" db="EMBL/GenBank/DDBJ databases">
        <title>Genomic Encyclopedia of Type Strains, Phase IV (KMG-IV): sequencing the most valuable type-strain genomes for metagenomic binning, comparative biology and taxonomic classification.</title>
        <authorList>
            <person name="Goeker M."/>
        </authorList>
    </citation>
    <scope>NUCLEOTIDE SEQUENCE [LARGE SCALE GENOMIC DNA]</scope>
    <source>
        <strain evidence="2 3">DSM 17474</strain>
    </source>
</reference>
<gene>
    <name evidence="1" type="primary">smg</name>
    <name evidence="2" type="ORF">EV680_1088</name>
</gene>
<dbReference type="HAMAP" id="MF_00598">
    <property type="entry name" value="Smg"/>
    <property type="match status" value="1"/>
</dbReference>
<dbReference type="PANTHER" id="PTHR38692:SF1">
    <property type="entry name" value="PROTEIN SMG"/>
    <property type="match status" value="1"/>
</dbReference>
<proteinExistence type="inferred from homology"/>
<dbReference type="Proteomes" id="UP000294721">
    <property type="component" value="Unassembled WGS sequence"/>
</dbReference>
<organism evidence="2 3">
    <name type="scientific">Uruburuella suis</name>
    <dbReference type="NCBI Taxonomy" id="252130"/>
    <lineage>
        <taxon>Bacteria</taxon>
        <taxon>Pseudomonadati</taxon>
        <taxon>Pseudomonadota</taxon>
        <taxon>Betaproteobacteria</taxon>
        <taxon>Neisseriales</taxon>
        <taxon>Neisseriaceae</taxon>
        <taxon>Uruburuella</taxon>
    </lineage>
</organism>
<comment type="similarity">
    <text evidence="1">Belongs to the Smg family.</text>
</comment>
<evidence type="ECO:0000313" key="2">
    <source>
        <dbReference type="EMBL" id="TCP07292.1"/>
    </source>
</evidence>
<dbReference type="EMBL" id="SLXE01000008">
    <property type="protein sequence ID" value="TCP07292.1"/>
    <property type="molecule type" value="Genomic_DNA"/>
</dbReference>
<dbReference type="InterPro" id="IPR007456">
    <property type="entry name" value="Smg"/>
</dbReference>
<protein>
    <recommendedName>
        <fullName evidence="1">Protein Smg homolog</fullName>
    </recommendedName>
</protein>
<name>A0ABY2C0M7_9NEIS</name>
<keyword evidence="3" id="KW-1185">Reference proteome</keyword>
<evidence type="ECO:0000313" key="3">
    <source>
        <dbReference type="Proteomes" id="UP000294721"/>
    </source>
</evidence>